<comment type="caution">
    <text evidence="2">The sequence shown here is derived from an EMBL/GenBank/DDBJ whole genome shotgun (WGS) entry which is preliminary data.</text>
</comment>
<evidence type="ECO:0000313" key="2">
    <source>
        <dbReference type="EMBL" id="KAK6618154.1"/>
    </source>
</evidence>
<name>A0ABR1AF82_POLSC</name>
<keyword evidence="3" id="KW-1185">Reference proteome</keyword>
<reference evidence="2 3" key="1">
    <citation type="submission" date="2023-09" db="EMBL/GenBank/DDBJ databases">
        <title>Genomes of two closely related lineages of the louse Polyplax serrata with different host specificities.</title>
        <authorList>
            <person name="Martinu J."/>
            <person name="Tarabai H."/>
            <person name="Stefka J."/>
            <person name="Hypsa V."/>
        </authorList>
    </citation>
    <scope>NUCLEOTIDE SEQUENCE [LARGE SCALE GENOMIC DNA]</scope>
    <source>
        <strain evidence="2">98ZLc_SE</strain>
    </source>
</reference>
<feature type="compositionally biased region" description="Basic and acidic residues" evidence="1">
    <location>
        <begin position="75"/>
        <end position="92"/>
    </location>
</feature>
<accession>A0ABR1AF82</accession>
<gene>
    <name evidence="2" type="ORF">RUM44_002605</name>
</gene>
<proteinExistence type="predicted"/>
<evidence type="ECO:0000313" key="3">
    <source>
        <dbReference type="Proteomes" id="UP001359485"/>
    </source>
</evidence>
<feature type="region of interest" description="Disordered" evidence="1">
    <location>
        <begin position="60"/>
        <end position="109"/>
    </location>
</feature>
<protein>
    <submittedName>
        <fullName evidence="2">Uncharacterized protein</fullName>
    </submittedName>
</protein>
<dbReference type="EMBL" id="JAWJWF010000050">
    <property type="protein sequence ID" value="KAK6618154.1"/>
    <property type="molecule type" value="Genomic_DNA"/>
</dbReference>
<sequence length="109" mass="12625">MAKQDLGKLEVEKENIKDGNKRLSVFVLVLGKMVGARRVTLKMMLIHVKWSIEPSGKEQINNKITRDGGTTQVDVQREEKVRNLKRHSNAEKKKIRKKIKSDESEDQER</sequence>
<dbReference type="Proteomes" id="UP001359485">
    <property type="component" value="Unassembled WGS sequence"/>
</dbReference>
<evidence type="ECO:0000256" key="1">
    <source>
        <dbReference type="SAM" id="MobiDB-lite"/>
    </source>
</evidence>
<feature type="compositionally biased region" description="Polar residues" evidence="1">
    <location>
        <begin position="60"/>
        <end position="74"/>
    </location>
</feature>
<organism evidence="2 3">
    <name type="scientific">Polyplax serrata</name>
    <name type="common">Common mouse louse</name>
    <dbReference type="NCBI Taxonomy" id="468196"/>
    <lineage>
        <taxon>Eukaryota</taxon>
        <taxon>Metazoa</taxon>
        <taxon>Ecdysozoa</taxon>
        <taxon>Arthropoda</taxon>
        <taxon>Hexapoda</taxon>
        <taxon>Insecta</taxon>
        <taxon>Pterygota</taxon>
        <taxon>Neoptera</taxon>
        <taxon>Paraneoptera</taxon>
        <taxon>Psocodea</taxon>
        <taxon>Troctomorpha</taxon>
        <taxon>Phthiraptera</taxon>
        <taxon>Anoplura</taxon>
        <taxon>Polyplacidae</taxon>
        <taxon>Polyplax</taxon>
    </lineage>
</organism>